<dbReference type="InterPro" id="IPR058649">
    <property type="entry name" value="CzcB_C"/>
</dbReference>
<evidence type="ECO:0000313" key="9">
    <source>
        <dbReference type="Proteomes" id="UP000007519"/>
    </source>
</evidence>
<evidence type="ECO:0000259" key="6">
    <source>
        <dbReference type="Pfam" id="PF25917"/>
    </source>
</evidence>
<dbReference type="Gene3D" id="2.40.50.100">
    <property type="match status" value="1"/>
</dbReference>
<protein>
    <submittedName>
        <fullName evidence="8">Efflux transporter, RND family, MFP subunit</fullName>
    </submittedName>
</protein>
<name>H6KZD8_SAPGL</name>
<keyword evidence="2 3" id="KW-0175">Coiled coil</keyword>
<evidence type="ECO:0000259" key="5">
    <source>
        <dbReference type="Pfam" id="PF25876"/>
    </source>
</evidence>
<proteinExistence type="inferred from homology"/>
<reference evidence="8 9" key="1">
    <citation type="journal article" date="2012" name="Stand. Genomic Sci.">
        <title>Complete genome sequencing and analysis of Saprospira grandis str. Lewin, a predatory marine bacterium.</title>
        <authorList>
            <person name="Saw J.H."/>
            <person name="Yuryev A."/>
            <person name="Kanbe M."/>
            <person name="Hou S."/>
            <person name="Young A.G."/>
            <person name="Aizawa S."/>
            <person name="Alam M."/>
        </authorList>
    </citation>
    <scope>NUCLEOTIDE SEQUENCE [LARGE SCALE GENOMIC DNA]</scope>
    <source>
        <strain evidence="8 9">Lewin</strain>
    </source>
</reference>
<feature type="coiled-coil region" evidence="3">
    <location>
        <begin position="111"/>
        <end position="138"/>
    </location>
</feature>
<dbReference type="NCBIfam" id="TIGR01730">
    <property type="entry name" value="RND_mfp"/>
    <property type="match status" value="1"/>
</dbReference>
<dbReference type="InterPro" id="IPR030190">
    <property type="entry name" value="MacA_alpha-hairpin_sf"/>
</dbReference>
<dbReference type="Pfam" id="PF25917">
    <property type="entry name" value="BSH_RND"/>
    <property type="match status" value="1"/>
</dbReference>
<dbReference type="Gene3D" id="2.40.420.20">
    <property type="match status" value="1"/>
</dbReference>
<dbReference type="PANTHER" id="PTHR30469">
    <property type="entry name" value="MULTIDRUG RESISTANCE PROTEIN MDTA"/>
    <property type="match status" value="1"/>
</dbReference>
<keyword evidence="4" id="KW-0812">Transmembrane</keyword>
<dbReference type="GO" id="GO:1990195">
    <property type="term" value="C:macrolide transmembrane transporter complex"/>
    <property type="evidence" value="ECO:0007669"/>
    <property type="project" value="InterPro"/>
</dbReference>
<dbReference type="AlphaFoldDB" id="H6KZD8"/>
<feature type="domain" description="CzcB-like C-terminal circularly permuted SH3-like" evidence="7">
    <location>
        <begin position="371"/>
        <end position="411"/>
    </location>
</feature>
<dbReference type="InterPro" id="IPR006143">
    <property type="entry name" value="RND_pump_MFP"/>
</dbReference>
<dbReference type="PANTHER" id="PTHR30469:SF33">
    <property type="entry name" value="SLR1207 PROTEIN"/>
    <property type="match status" value="1"/>
</dbReference>
<dbReference type="EMBL" id="CP002831">
    <property type="protein sequence ID" value="AFC24528.1"/>
    <property type="molecule type" value="Genomic_DNA"/>
</dbReference>
<dbReference type="GO" id="GO:1990281">
    <property type="term" value="C:efflux pump complex"/>
    <property type="evidence" value="ECO:0007669"/>
    <property type="project" value="TreeGrafter"/>
</dbReference>
<evidence type="ECO:0000256" key="3">
    <source>
        <dbReference type="SAM" id="Coils"/>
    </source>
</evidence>
<dbReference type="Pfam" id="PF25876">
    <property type="entry name" value="HH_MFP_RND"/>
    <property type="match status" value="1"/>
</dbReference>
<gene>
    <name evidence="8" type="ordered locus">SGRA_1793</name>
</gene>
<dbReference type="GO" id="GO:0015562">
    <property type="term" value="F:efflux transmembrane transporter activity"/>
    <property type="evidence" value="ECO:0007669"/>
    <property type="project" value="TreeGrafter"/>
</dbReference>
<keyword evidence="9" id="KW-1185">Reference proteome</keyword>
<dbReference type="SUPFAM" id="SSF111369">
    <property type="entry name" value="HlyD-like secretion proteins"/>
    <property type="match status" value="1"/>
</dbReference>
<dbReference type="GO" id="GO:0030313">
    <property type="term" value="C:cell envelope"/>
    <property type="evidence" value="ECO:0007669"/>
    <property type="project" value="UniProtKB-SubCell"/>
</dbReference>
<evidence type="ECO:0000256" key="4">
    <source>
        <dbReference type="SAM" id="Phobius"/>
    </source>
</evidence>
<feature type="transmembrane region" description="Helical" evidence="4">
    <location>
        <begin position="7"/>
        <end position="28"/>
    </location>
</feature>
<dbReference type="RefSeq" id="WP_015692160.1">
    <property type="nucleotide sequence ID" value="NC_016940.1"/>
</dbReference>
<dbReference type="Pfam" id="PF25975">
    <property type="entry name" value="CzcB_C"/>
    <property type="match status" value="1"/>
</dbReference>
<dbReference type="InterPro" id="IPR058624">
    <property type="entry name" value="MdtA-like_HH"/>
</dbReference>
<dbReference type="STRING" id="984262.SGRA_1793"/>
<evidence type="ECO:0000256" key="1">
    <source>
        <dbReference type="ARBA" id="ARBA00009477"/>
    </source>
</evidence>
<dbReference type="GO" id="GO:0019898">
    <property type="term" value="C:extrinsic component of membrane"/>
    <property type="evidence" value="ECO:0007669"/>
    <property type="project" value="InterPro"/>
</dbReference>
<accession>H6KZD8</accession>
<feature type="domain" description="Multidrug resistance protein MdtA-like alpha-helical hairpin" evidence="5">
    <location>
        <begin position="118"/>
        <end position="184"/>
    </location>
</feature>
<organism evidence="8 9">
    <name type="scientific">Saprospira grandis (strain Lewin)</name>
    <dbReference type="NCBI Taxonomy" id="984262"/>
    <lineage>
        <taxon>Bacteria</taxon>
        <taxon>Pseudomonadati</taxon>
        <taxon>Bacteroidota</taxon>
        <taxon>Saprospiria</taxon>
        <taxon>Saprospirales</taxon>
        <taxon>Saprospiraceae</taxon>
        <taxon>Saprospira</taxon>
    </lineage>
</organism>
<dbReference type="KEGG" id="sgn:SGRA_1793"/>
<evidence type="ECO:0000259" key="7">
    <source>
        <dbReference type="Pfam" id="PF25975"/>
    </source>
</evidence>
<dbReference type="HOGENOM" id="CLU_018816_1_2_10"/>
<dbReference type="Proteomes" id="UP000007519">
    <property type="component" value="Chromosome"/>
</dbReference>
<comment type="similarity">
    <text evidence="1">Belongs to the membrane fusion protein (MFP) (TC 8.A.1) family.</text>
</comment>
<dbReference type="eggNOG" id="COG0845">
    <property type="taxonomic scope" value="Bacteria"/>
</dbReference>
<keyword evidence="4" id="KW-0472">Membrane</keyword>
<keyword evidence="4" id="KW-1133">Transmembrane helix</keyword>
<evidence type="ECO:0000313" key="8">
    <source>
        <dbReference type="EMBL" id="AFC24528.1"/>
    </source>
</evidence>
<dbReference type="OrthoDB" id="9809068at2"/>
<dbReference type="Gene3D" id="2.40.30.170">
    <property type="match status" value="1"/>
</dbReference>
<feature type="domain" description="Multidrug resistance protein MdtA-like barrel-sandwich hybrid" evidence="6">
    <location>
        <begin position="64"/>
        <end position="223"/>
    </location>
</feature>
<dbReference type="Gene3D" id="6.10.140.1990">
    <property type="match status" value="1"/>
</dbReference>
<dbReference type="InterPro" id="IPR058625">
    <property type="entry name" value="MdtA-like_BSH"/>
</dbReference>
<dbReference type="GO" id="GO:1990961">
    <property type="term" value="P:xenobiotic detoxification by transmembrane export across the plasma membrane"/>
    <property type="evidence" value="ECO:0007669"/>
    <property type="project" value="InterPro"/>
</dbReference>
<sequence length="442" mass="48379">MAKKKKGISPIIWIVGLLLIATALIVIFRKDNKAKAVRVLLEAAEKRQIVESVYASGKLFPATEVEITSNVSGTIVELLVEEGENVKEGQLLAKIDPEALASVVERASASAKSARAQLGNIKAQKDQLLVQLAQAKANYDRNKTLFDEGVISKAELETIETSFRSTEANIAALDESIRSAKFNVESADATVREQQKNLSQTSIFAPMSGVVSKLYKKQGEQVVGTIQMAGTPILKISNLSSIEVRVDVNERDILQLNRGDSADIELDAYPNRKFLGLVTHIANTATGLSTMALTSDQVTNFEVRILMSQESYKDLQLDPNKPPFRAGLSASAEIRTNSISNALSLPIAAVTSREDEQAEEQLKKGEEIGLKEYVFVQMADSVRLQEVQTGIQDDRYIQITKGLKTGEQVVVAPFDAISKKLEQGSIIEAVAEKELYQKTKEK</sequence>
<evidence type="ECO:0000256" key="2">
    <source>
        <dbReference type="ARBA" id="ARBA00023054"/>
    </source>
</evidence>